<dbReference type="Proteomes" id="UP000266723">
    <property type="component" value="Unassembled WGS sequence"/>
</dbReference>
<proteinExistence type="predicted"/>
<protein>
    <submittedName>
        <fullName evidence="2">Uncharacterized protein</fullName>
    </submittedName>
</protein>
<dbReference type="EMBL" id="QGKV02000759">
    <property type="protein sequence ID" value="KAF3562249.1"/>
    <property type="molecule type" value="Genomic_DNA"/>
</dbReference>
<sequence length="203" mass="21412">MKESLALKNPAQTPRTSSQRNLINAEVLFSGSDLVVPTIATSSMSEDKDSFVVLDDSEATSVLHSSQAAGSPLPLAYYSLGHLQTSQISSPPFSYMMGNSRTMLPPPSLPPPPPPLYFSSLNTTKAMRNASRKAHPPHQMHGPPPPPPTRGLAPIPPVCEPFVGPPPPPPSILDGTGAADDPKGSGLLRPMYGAPTPPPMRGR</sequence>
<keyword evidence="3" id="KW-1185">Reference proteome</keyword>
<name>A0ABQ7CUC6_BRACR</name>
<evidence type="ECO:0000256" key="1">
    <source>
        <dbReference type="SAM" id="MobiDB-lite"/>
    </source>
</evidence>
<organism evidence="2 3">
    <name type="scientific">Brassica cretica</name>
    <name type="common">Mustard</name>
    <dbReference type="NCBI Taxonomy" id="69181"/>
    <lineage>
        <taxon>Eukaryota</taxon>
        <taxon>Viridiplantae</taxon>
        <taxon>Streptophyta</taxon>
        <taxon>Embryophyta</taxon>
        <taxon>Tracheophyta</taxon>
        <taxon>Spermatophyta</taxon>
        <taxon>Magnoliopsida</taxon>
        <taxon>eudicotyledons</taxon>
        <taxon>Gunneridae</taxon>
        <taxon>Pentapetalae</taxon>
        <taxon>rosids</taxon>
        <taxon>malvids</taxon>
        <taxon>Brassicales</taxon>
        <taxon>Brassicaceae</taxon>
        <taxon>Brassiceae</taxon>
        <taxon>Brassica</taxon>
    </lineage>
</organism>
<gene>
    <name evidence="2" type="ORF">DY000_02019508</name>
</gene>
<reference evidence="2 3" key="1">
    <citation type="journal article" date="2020" name="BMC Genomics">
        <title>Intraspecific diversification of the crop wild relative Brassica cretica Lam. using demographic model selection.</title>
        <authorList>
            <person name="Kioukis A."/>
            <person name="Michalopoulou V.A."/>
            <person name="Briers L."/>
            <person name="Pirintsos S."/>
            <person name="Studholme D.J."/>
            <person name="Pavlidis P."/>
            <person name="Sarris P.F."/>
        </authorList>
    </citation>
    <scope>NUCLEOTIDE SEQUENCE [LARGE SCALE GENOMIC DNA]</scope>
    <source>
        <strain evidence="3">cv. PFS-1207/04</strain>
    </source>
</reference>
<accession>A0ABQ7CUC6</accession>
<feature type="compositionally biased region" description="Pro residues" evidence="1">
    <location>
        <begin position="142"/>
        <end position="171"/>
    </location>
</feature>
<feature type="region of interest" description="Disordered" evidence="1">
    <location>
        <begin position="128"/>
        <end position="203"/>
    </location>
</feature>
<comment type="caution">
    <text evidence="2">The sequence shown here is derived from an EMBL/GenBank/DDBJ whole genome shotgun (WGS) entry which is preliminary data.</text>
</comment>
<evidence type="ECO:0000313" key="2">
    <source>
        <dbReference type="EMBL" id="KAF3562249.1"/>
    </source>
</evidence>
<evidence type="ECO:0000313" key="3">
    <source>
        <dbReference type="Proteomes" id="UP000266723"/>
    </source>
</evidence>